<keyword evidence="10" id="KW-0675">Receptor</keyword>
<comment type="similarity">
    <text evidence="2">Belongs to the TonB-dependent receptor family.</text>
</comment>
<dbReference type="Proteomes" id="UP000027318">
    <property type="component" value="Unassembled WGS sequence"/>
</dbReference>
<dbReference type="Gene3D" id="2.40.170.20">
    <property type="entry name" value="TonB-dependent receptor, beta-barrel domain"/>
    <property type="match status" value="1"/>
</dbReference>
<dbReference type="EMBL" id="JMSZ01000017">
    <property type="protein sequence ID" value="KDE40058.1"/>
    <property type="molecule type" value="Genomic_DNA"/>
</dbReference>
<evidence type="ECO:0000256" key="5">
    <source>
        <dbReference type="ARBA" id="ARBA00022692"/>
    </source>
</evidence>
<feature type="domain" description="TonB-dependent receptor-like beta-barrel" evidence="9">
    <location>
        <begin position="87"/>
        <end position="353"/>
    </location>
</feature>
<evidence type="ECO:0000259" key="9">
    <source>
        <dbReference type="Pfam" id="PF00593"/>
    </source>
</evidence>
<dbReference type="PANTHER" id="PTHR30069">
    <property type="entry name" value="TONB-DEPENDENT OUTER MEMBRANE RECEPTOR"/>
    <property type="match status" value="1"/>
</dbReference>
<reference evidence="10 11" key="1">
    <citation type="journal article" date="2005" name="Int. J. Syst. Evol. Microbiol.">
        <title>Nitrincola lacisaponensis gen. nov., sp. nov., a novel alkaliphilic bacterium isolated from an alkaline, saline lake.</title>
        <authorList>
            <person name="Dimitriu P.A."/>
            <person name="Shukla S.K."/>
            <person name="Conradt J."/>
            <person name="Marquez M.C."/>
            <person name="Ventosa A."/>
            <person name="Maglia A."/>
            <person name="Peyton B.M."/>
            <person name="Pinkart H.C."/>
            <person name="Mormile M.R."/>
        </authorList>
    </citation>
    <scope>NUCLEOTIDE SEQUENCE [LARGE SCALE GENOMIC DNA]</scope>
    <source>
        <strain evidence="10 11">4CA</strain>
    </source>
</reference>
<keyword evidence="3" id="KW-0813">Transport</keyword>
<protein>
    <submittedName>
        <fullName evidence="10">Putative Ton-B dependent hemine receptor</fullName>
    </submittedName>
</protein>
<keyword evidence="7" id="KW-0472">Membrane</keyword>
<evidence type="ECO:0000256" key="2">
    <source>
        <dbReference type="ARBA" id="ARBA00009810"/>
    </source>
</evidence>
<evidence type="ECO:0000256" key="3">
    <source>
        <dbReference type="ARBA" id="ARBA00022448"/>
    </source>
</evidence>
<organism evidence="10 11">
    <name type="scientific">Nitrincola lacisaponensis</name>
    <dbReference type="NCBI Taxonomy" id="267850"/>
    <lineage>
        <taxon>Bacteria</taxon>
        <taxon>Pseudomonadati</taxon>
        <taxon>Pseudomonadota</taxon>
        <taxon>Gammaproteobacteria</taxon>
        <taxon>Oceanospirillales</taxon>
        <taxon>Oceanospirillaceae</taxon>
        <taxon>Nitrincola</taxon>
    </lineage>
</organism>
<dbReference type="InterPro" id="IPR010917">
    <property type="entry name" value="TonB_rcpt_CS"/>
</dbReference>
<accession>A0A063Y173</accession>
<dbReference type="STRING" id="267850.ADINL_1435"/>
<keyword evidence="4" id="KW-1134">Transmembrane beta strand</keyword>
<dbReference type="GO" id="GO:0009279">
    <property type="term" value="C:cell outer membrane"/>
    <property type="evidence" value="ECO:0007669"/>
    <property type="project" value="UniProtKB-SubCell"/>
</dbReference>
<keyword evidence="11" id="KW-1185">Reference proteome</keyword>
<dbReference type="AlphaFoldDB" id="A0A063Y173"/>
<dbReference type="PROSITE" id="PS01156">
    <property type="entry name" value="TONB_DEPENDENT_REC_2"/>
    <property type="match status" value="1"/>
</dbReference>
<dbReference type="PANTHER" id="PTHR30069:SF41">
    <property type="entry name" value="HEME_HEMOPEXIN UTILIZATION PROTEIN C"/>
    <property type="match status" value="1"/>
</dbReference>
<gene>
    <name evidence="10" type="ORF">ADINL_1435</name>
</gene>
<dbReference type="Pfam" id="PF00593">
    <property type="entry name" value="TonB_dep_Rec_b-barrel"/>
    <property type="match status" value="1"/>
</dbReference>
<evidence type="ECO:0000313" key="11">
    <source>
        <dbReference type="Proteomes" id="UP000027318"/>
    </source>
</evidence>
<evidence type="ECO:0000256" key="7">
    <source>
        <dbReference type="ARBA" id="ARBA00023136"/>
    </source>
</evidence>
<dbReference type="PATRIC" id="fig|267850.7.peg.1414"/>
<dbReference type="GO" id="GO:0044718">
    <property type="term" value="P:siderophore transmembrane transport"/>
    <property type="evidence" value="ECO:0007669"/>
    <property type="project" value="TreeGrafter"/>
</dbReference>
<name>A0A063Y173_9GAMM</name>
<dbReference type="SUPFAM" id="SSF56935">
    <property type="entry name" value="Porins"/>
    <property type="match status" value="1"/>
</dbReference>
<proteinExistence type="inferred from homology"/>
<keyword evidence="6" id="KW-0798">TonB box</keyword>
<evidence type="ECO:0000256" key="4">
    <source>
        <dbReference type="ARBA" id="ARBA00022452"/>
    </source>
</evidence>
<dbReference type="GO" id="GO:0015344">
    <property type="term" value="F:siderophore uptake transmembrane transporter activity"/>
    <property type="evidence" value="ECO:0007669"/>
    <property type="project" value="TreeGrafter"/>
</dbReference>
<evidence type="ECO:0000256" key="6">
    <source>
        <dbReference type="ARBA" id="ARBA00023077"/>
    </source>
</evidence>
<comment type="subcellular location">
    <subcellularLocation>
        <location evidence="1">Cell outer membrane</location>
        <topology evidence="1">Multi-pass membrane protein</topology>
    </subcellularLocation>
</comment>
<comment type="caution">
    <text evidence="10">The sequence shown here is derived from an EMBL/GenBank/DDBJ whole genome shotgun (WGS) entry which is preliminary data.</text>
</comment>
<sequence length="382" mass="43811">MVELSLASAQAALARGFITQAIYDQFAATAYETYPTSEIQTHDAGTWRPDAEGNYSRATHPCFNGEIQGDDVVSCQALSVNERMTAEAQKRKDHGWVPHFGIGYRLTDTSRMYLRYTEMLRYPSMFESTIGFSASLNPWGVKPEHARNWELAYIQDLTPWFPKAEYADLKLTYYHNDIRDVIERDNYFNFRNIERQLLRGIELDGRYDTGGFFTSLGLNYSLENKVCDEHTAAMLTNNRWDVPHHIPSCFKYGYPNGYLLAQAAPDLSINWTLGGRFLNRKLELGSRFTWHKAYKNSDLENYTRYAGRLEDGSYGFTYFANTPFSWDETLLVDAYAHYKINDNLSVELVGTNLTDLYYVDPTTRSPVAAPGRTLKLSLTGRF</sequence>
<dbReference type="InterPro" id="IPR000531">
    <property type="entry name" value="Beta-barrel_TonB"/>
</dbReference>
<evidence type="ECO:0000256" key="1">
    <source>
        <dbReference type="ARBA" id="ARBA00004571"/>
    </source>
</evidence>
<evidence type="ECO:0000313" key="10">
    <source>
        <dbReference type="EMBL" id="KDE40058.1"/>
    </source>
</evidence>
<dbReference type="InterPro" id="IPR039426">
    <property type="entry name" value="TonB-dep_rcpt-like"/>
</dbReference>
<keyword evidence="8" id="KW-0998">Cell outer membrane</keyword>
<evidence type="ECO:0000256" key="8">
    <source>
        <dbReference type="ARBA" id="ARBA00023237"/>
    </source>
</evidence>
<keyword evidence="5" id="KW-0812">Transmembrane</keyword>
<dbReference type="InterPro" id="IPR036942">
    <property type="entry name" value="Beta-barrel_TonB_sf"/>
</dbReference>